<evidence type="ECO:0000313" key="1">
    <source>
        <dbReference type="EMBL" id="KAH7921361.1"/>
    </source>
</evidence>
<organism evidence="1 2">
    <name type="scientific">Leucogyrophana mollusca</name>
    <dbReference type="NCBI Taxonomy" id="85980"/>
    <lineage>
        <taxon>Eukaryota</taxon>
        <taxon>Fungi</taxon>
        <taxon>Dikarya</taxon>
        <taxon>Basidiomycota</taxon>
        <taxon>Agaricomycotina</taxon>
        <taxon>Agaricomycetes</taxon>
        <taxon>Agaricomycetidae</taxon>
        <taxon>Boletales</taxon>
        <taxon>Boletales incertae sedis</taxon>
        <taxon>Leucogyrophana</taxon>
    </lineage>
</organism>
<dbReference type="EMBL" id="MU266530">
    <property type="protein sequence ID" value="KAH7921361.1"/>
    <property type="molecule type" value="Genomic_DNA"/>
</dbReference>
<dbReference type="Proteomes" id="UP000790709">
    <property type="component" value="Unassembled WGS sequence"/>
</dbReference>
<sequence length="771" mass="85312">MPSRSILNTVLENLPPLWGNHPTPRAQPVRGELWGVDGSDEGFFYFPPKRNKADGYKRGARKRAANATERAGEDAQKAEEMEAARVIEMRTTISEILDSLAKNGVRFSEVLNYVFDANNTTPQWRWDEVFSDPMCIRQALDFCASKSNPATGRRSLTTWATNYILSVVDDEATEITKSGILRANGREVNASFALGLDFGSLAGLMRQYFPTIMKILARIATTERQEKSGNADLMLRKDFVLPGNRSVYSTTSARVGTKHHDDLDVGDTGDSIEAPTSLEDDTASNEVSGPVGKPTRKPPPLSIDDILINGEEQKRLRKHLIHTVLRVAVHHGGPGLRILHKEVYDTMNIEEASTAGNEEVIEAITKELDLDTSQASNKGGASALQWAVFVPGLFHYKIATHGIMAAHLGLINLTIRTQHCSSTPIPPHYPHTTLLFDHAEKLADKYTNIRAVAKLRRARQKGGPKCGDTVYENAILFMRDALLLREGGPAPQNVGAELSWQRTNKIRTRYAVSAPQYHTCLAEIPADYYISDMVLKNWLVNPTGHPNSFIEVDLLQEHLNFWIKDYYQAHGIGASWERLATVYILRQLETSISGALGSKQGNHHSAPDLTEDIDELMGSFSHHNVYKKELGRAFDDGDLPTADVVEAGFVALSWGMNSALNEYNNDFKTLQQRRRVKPLVPTRNQTNPDHSGTQQQSCVTFDEDISDSDSDSDGEGAEDAQSSLVDDLQTGTKPALDLVTADDVALDMDGYDDRGGIDSDNEWDGEEEGDI</sequence>
<evidence type="ECO:0000313" key="2">
    <source>
        <dbReference type="Proteomes" id="UP000790709"/>
    </source>
</evidence>
<proteinExistence type="predicted"/>
<keyword evidence="2" id="KW-1185">Reference proteome</keyword>
<reference evidence="1" key="1">
    <citation type="journal article" date="2021" name="New Phytol.">
        <title>Evolutionary innovations through gain and loss of genes in the ectomycorrhizal Boletales.</title>
        <authorList>
            <person name="Wu G."/>
            <person name="Miyauchi S."/>
            <person name="Morin E."/>
            <person name="Kuo A."/>
            <person name="Drula E."/>
            <person name="Varga T."/>
            <person name="Kohler A."/>
            <person name="Feng B."/>
            <person name="Cao Y."/>
            <person name="Lipzen A."/>
            <person name="Daum C."/>
            <person name="Hundley H."/>
            <person name="Pangilinan J."/>
            <person name="Johnson J."/>
            <person name="Barry K."/>
            <person name="LaButti K."/>
            <person name="Ng V."/>
            <person name="Ahrendt S."/>
            <person name="Min B."/>
            <person name="Choi I.G."/>
            <person name="Park H."/>
            <person name="Plett J.M."/>
            <person name="Magnuson J."/>
            <person name="Spatafora J.W."/>
            <person name="Nagy L.G."/>
            <person name="Henrissat B."/>
            <person name="Grigoriev I.V."/>
            <person name="Yang Z.L."/>
            <person name="Xu J."/>
            <person name="Martin F.M."/>
        </authorList>
    </citation>
    <scope>NUCLEOTIDE SEQUENCE</scope>
    <source>
        <strain evidence="1">KUC20120723A-06</strain>
    </source>
</reference>
<accession>A0ACB8B828</accession>
<gene>
    <name evidence="1" type="ORF">BV22DRAFT_1049687</name>
</gene>
<name>A0ACB8B828_9AGAM</name>
<comment type="caution">
    <text evidence="1">The sequence shown here is derived from an EMBL/GenBank/DDBJ whole genome shotgun (WGS) entry which is preliminary data.</text>
</comment>
<protein>
    <submittedName>
        <fullName evidence="1">Uncharacterized protein</fullName>
    </submittedName>
</protein>